<evidence type="ECO:0000256" key="2">
    <source>
        <dbReference type="ARBA" id="ARBA00011955"/>
    </source>
</evidence>
<dbReference type="InterPro" id="IPR003374">
    <property type="entry name" value="ApbE-like_sf"/>
</dbReference>
<keyword evidence="8 11" id="KW-0460">Magnesium</keyword>
<dbReference type="Gene3D" id="3.10.520.10">
    <property type="entry name" value="ApbE-like domains"/>
    <property type="match status" value="1"/>
</dbReference>
<reference evidence="13 14" key="1">
    <citation type="submission" date="2021-01" db="EMBL/GenBank/DDBJ databases">
        <title>Genome public.</title>
        <authorList>
            <person name="Liu C."/>
            <person name="Sun Q."/>
        </authorList>
    </citation>
    <scope>NUCLEOTIDE SEQUENCE [LARGE SCALE GENOMIC DNA]</scope>
    <source>
        <strain evidence="13 14">YIM B02515</strain>
    </source>
</reference>
<keyword evidence="12" id="KW-0449">Lipoprotein</keyword>
<keyword evidence="12" id="KW-1003">Cell membrane</keyword>
<evidence type="ECO:0000256" key="5">
    <source>
        <dbReference type="ARBA" id="ARBA00022679"/>
    </source>
</evidence>
<evidence type="ECO:0000256" key="4">
    <source>
        <dbReference type="ARBA" id="ARBA00022630"/>
    </source>
</evidence>
<dbReference type="EMBL" id="JAESWC010000008">
    <property type="protein sequence ID" value="MBL4936743.1"/>
    <property type="molecule type" value="Genomic_DNA"/>
</dbReference>
<evidence type="ECO:0000256" key="8">
    <source>
        <dbReference type="ARBA" id="ARBA00022842"/>
    </source>
</evidence>
<keyword evidence="7 11" id="KW-0274">FAD</keyword>
<keyword evidence="5 11" id="KW-0808">Transferase</keyword>
<keyword evidence="14" id="KW-1185">Reference proteome</keyword>
<comment type="catalytic activity">
    <reaction evidence="10 11 12">
        <text>L-threonyl-[protein] + FAD = FMN-L-threonyl-[protein] + AMP + H(+)</text>
        <dbReference type="Rhea" id="RHEA:36847"/>
        <dbReference type="Rhea" id="RHEA-COMP:11060"/>
        <dbReference type="Rhea" id="RHEA-COMP:11061"/>
        <dbReference type="ChEBI" id="CHEBI:15378"/>
        <dbReference type="ChEBI" id="CHEBI:30013"/>
        <dbReference type="ChEBI" id="CHEBI:57692"/>
        <dbReference type="ChEBI" id="CHEBI:74257"/>
        <dbReference type="ChEBI" id="CHEBI:456215"/>
        <dbReference type="EC" id="2.7.1.180"/>
    </reaction>
</comment>
<protein>
    <recommendedName>
        <fullName evidence="3 11">FAD:protein FMN transferase</fullName>
        <ecNumber evidence="2 11">2.7.1.180</ecNumber>
    </recommendedName>
    <alternativeName>
        <fullName evidence="9 11">Flavin transferase</fullName>
    </alternativeName>
</protein>
<accession>A0ABS1TFJ5</accession>
<name>A0ABS1TFJ5_9CLOT</name>
<evidence type="ECO:0000256" key="9">
    <source>
        <dbReference type="ARBA" id="ARBA00031306"/>
    </source>
</evidence>
<dbReference type="PANTHER" id="PTHR30040">
    <property type="entry name" value="THIAMINE BIOSYNTHESIS LIPOPROTEIN APBE"/>
    <property type="match status" value="1"/>
</dbReference>
<keyword evidence="6 11" id="KW-0479">Metal-binding</keyword>
<keyword evidence="4 11" id="KW-0285">Flavoprotein</keyword>
<evidence type="ECO:0000313" key="14">
    <source>
        <dbReference type="Proteomes" id="UP000632377"/>
    </source>
</evidence>
<keyword evidence="12" id="KW-0472">Membrane</keyword>
<feature type="chain" id="PRO_5044983164" description="FAD:protein FMN transferase" evidence="12">
    <location>
        <begin position="23"/>
        <end position="350"/>
    </location>
</feature>
<comment type="function">
    <text evidence="12">Flavin transferase that catalyzes the transfer of the FMN moiety of FAD and its covalent binding to the hydroxyl group of a threonine residue in a target flavoprotein.</text>
</comment>
<dbReference type="GO" id="GO:0016740">
    <property type="term" value="F:transferase activity"/>
    <property type="evidence" value="ECO:0007669"/>
    <property type="project" value="UniProtKB-KW"/>
</dbReference>
<evidence type="ECO:0000256" key="3">
    <source>
        <dbReference type="ARBA" id="ARBA00016337"/>
    </source>
</evidence>
<dbReference type="Proteomes" id="UP000632377">
    <property type="component" value="Unassembled WGS sequence"/>
</dbReference>
<gene>
    <name evidence="13" type="ORF">JK636_13345</name>
</gene>
<feature type="signal peptide" evidence="12">
    <location>
        <begin position="1"/>
        <end position="22"/>
    </location>
</feature>
<evidence type="ECO:0000313" key="13">
    <source>
        <dbReference type="EMBL" id="MBL4936743.1"/>
    </source>
</evidence>
<sequence length="350" mass="38365">MKKIISLALTALVAASVFTGCAKKNNEFYEEKNLNLMDTVVDLRASGTKATQAVKEAMKRLEEIDVMASPNNEKGDVWKINQGAGRDYVKVNPDTIKMIQMAVKYSKMSNGAFDITVSPLINLWGIGTDKARVPSDQEIKEKLSLVGYDKISIKEADNSVKLEKEGMAIDLGGIAKGFAADEVMKIFKKYNIENALIDLGGSSIYASGKNKTQSPWSIGIQHPRLDRSEGLLGIVKISDEALSTSGDYERFFIKDNKRYHHILNPATGYPADNGVMSDTIVIKGNVADANMQADILTTTVFVLGADKGMKFIESLPGIECAVTTTDNKLYSSSGFKKRLTDLHKDFTEVQ</sequence>
<comment type="cofactor">
    <cofactor evidence="1 12">
        <name>Mg(2+)</name>
        <dbReference type="ChEBI" id="CHEBI:18420"/>
    </cofactor>
</comment>
<proteinExistence type="inferred from homology"/>
<dbReference type="SUPFAM" id="SSF143631">
    <property type="entry name" value="ApbE-like"/>
    <property type="match status" value="1"/>
</dbReference>
<comment type="subcellular location">
    <subcellularLocation>
        <location evidence="12">Cell inner membrane</location>
        <topology evidence="12">Lipid-anchor</topology>
        <orientation evidence="12">Periplasmic side</orientation>
    </subcellularLocation>
</comment>
<comment type="caution">
    <text evidence="13">The sequence shown here is derived from an EMBL/GenBank/DDBJ whole genome shotgun (WGS) entry which is preliminary data.</text>
</comment>
<dbReference type="PANTHER" id="PTHR30040:SF2">
    <property type="entry name" value="FAD:PROTEIN FMN TRANSFERASE"/>
    <property type="match status" value="1"/>
</dbReference>
<evidence type="ECO:0000256" key="7">
    <source>
        <dbReference type="ARBA" id="ARBA00022827"/>
    </source>
</evidence>
<keyword evidence="12" id="KW-0732">Signal</keyword>
<dbReference type="PROSITE" id="PS51257">
    <property type="entry name" value="PROKAR_LIPOPROTEIN"/>
    <property type="match status" value="1"/>
</dbReference>
<comment type="similarity">
    <text evidence="11 12">Belongs to the ApbE family.</text>
</comment>
<evidence type="ECO:0000256" key="11">
    <source>
        <dbReference type="PIRNR" id="PIRNR006268"/>
    </source>
</evidence>
<evidence type="ECO:0000256" key="1">
    <source>
        <dbReference type="ARBA" id="ARBA00001946"/>
    </source>
</evidence>
<dbReference type="PIRSF" id="PIRSF006268">
    <property type="entry name" value="ApbE"/>
    <property type="match status" value="1"/>
</dbReference>
<keyword evidence="12" id="KW-0997">Cell inner membrane</keyword>
<dbReference type="RefSeq" id="WP_202749499.1">
    <property type="nucleotide sequence ID" value="NZ_JAESWC010000008.1"/>
</dbReference>
<dbReference type="InterPro" id="IPR024932">
    <property type="entry name" value="ApbE"/>
</dbReference>
<dbReference type="Pfam" id="PF02424">
    <property type="entry name" value="ApbE"/>
    <property type="match status" value="1"/>
</dbReference>
<evidence type="ECO:0000256" key="6">
    <source>
        <dbReference type="ARBA" id="ARBA00022723"/>
    </source>
</evidence>
<evidence type="ECO:0000256" key="12">
    <source>
        <dbReference type="RuleBase" id="RU363002"/>
    </source>
</evidence>
<organism evidence="13 14">
    <name type="scientific">Clostridium rhizosphaerae</name>
    <dbReference type="NCBI Taxonomy" id="2803861"/>
    <lineage>
        <taxon>Bacteria</taxon>
        <taxon>Bacillati</taxon>
        <taxon>Bacillota</taxon>
        <taxon>Clostridia</taxon>
        <taxon>Eubacteriales</taxon>
        <taxon>Clostridiaceae</taxon>
        <taxon>Clostridium</taxon>
    </lineage>
</organism>
<evidence type="ECO:0000256" key="10">
    <source>
        <dbReference type="ARBA" id="ARBA00048540"/>
    </source>
</evidence>
<dbReference type="EC" id="2.7.1.180" evidence="2 11"/>